<gene>
    <name evidence="1" type="ORF">HNQ77_001630</name>
</gene>
<accession>A0A841JXG4</accession>
<keyword evidence="1" id="KW-0808">Transferase</keyword>
<dbReference type="Gene3D" id="3.40.50.2000">
    <property type="entry name" value="Glycogen Phosphorylase B"/>
    <property type="match status" value="1"/>
</dbReference>
<organism evidence="1 2">
    <name type="scientific">Silvibacterium bohemicum</name>
    <dbReference type="NCBI Taxonomy" id="1577686"/>
    <lineage>
        <taxon>Bacteria</taxon>
        <taxon>Pseudomonadati</taxon>
        <taxon>Acidobacteriota</taxon>
        <taxon>Terriglobia</taxon>
        <taxon>Terriglobales</taxon>
        <taxon>Acidobacteriaceae</taxon>
        <taxon>Silvibacterium</taxon>
    </lineage>
</organism>
<dbReference type="PANTHER" id="PTHR45947:SF3">
    <property type="entry name" value="SULFOQUINOVOSYL TRANSFERASE SQD2"/>
    <property type="match status" value="1"/>
</dbReference>
<dbReference type="GO" id="GO:0016758">
    <property type="term" value="F:hexosyltransferase activity"/>
    <property type="evidence" value="ECO:0007669"/>
    <property type="project" value="TreeGrafter"/>
</dbReference>
<dbReference type="PANTHER" id="PTHR45947">
    <property type="entry name" value="SULFOQUINOVOSYL TRANSFERASE SQD2"/>
    <property type="match status" value="1"/>
</dbReference>
<evidence type="ECO:0000313" key="1">
    <source>
        <dbReference type="EMBL" id="MBB6143681.1"/>
    </source>
</evidence>
<dbReference type="AlphaFoldDB" id="A0A841JXG4"/>
<dbReference type="Proteomes" id="UP000538666">
    <property type="component" value="Unassembled WGS sequence"/>
</dbReference>
<evidence type="ECO:0000313" key="2">
    <source>
        <dbReference type="Proteomes" id="UP000538666"/>
    </source>
</evidence>
<dbReference type="RefSeq" id="WP_197081842.1">
    <property type="nucleotide sequence ID" value="NZ_JACHEK010000003.1"/>
</dbReference>
<protein>
    <submittedName>
        <fullName evidence="1">Glycosyltransferase involved in cell wall biosynthesis</fullName>
    </submittedName>
</protein>
<sequence>MNAWQVLDVGSIWMKEFASALAEMEPVVAWLPKIENAGAFLTWERTRRSENPPLEMREFPLQRGYARFPIRSFVPYETGMIKRMVAQTQSPEQSPLICSTPFYAPVAERWPGPIIYYVTDLTAAYDGLNADQVRALDVRMCKAARVVCPNSRRIAKYLIEKAECEGHKITVVPNATRESNVADRPREEPGPLPTDVIDLTRPIVGVLGDLSGNMDWELIAEVVQRTQELSWLFVGPADRQIADAQQRGAREWVKANARFVGMKPYGELQQYARCVDAAVLPYRKKEPTYSGSSTRFYEHLAAGRPMVATRGFAELLEKEPLLALADNAEEMIHALRKLRAAGFRDGHEAARWEASKKGTWQERARAMRHALLLSDSQSASASEYRGPEPVRLS</sequence>
<reference evidence="1 2" key="1">
    <citation type="submission" date="2020-08" db="EMBL/GenBank/DDBJ databases">
        <title>Genomic Encyclopedia of Type Strains, Phase IV (KMG-IV): sequencing the most valuable type-strain genomes for metagenomic binning, comparative biology and taxonomic classification.</title>
        <authorList>
            <person name="Goeker M."/>
        </authorList>
    </citation>
    <scope>NUCLEOTIDE SEQUENCE [LARGE SCALE GENOMIC DNA]</scope>
    <source>
        <strain evidence="1 2">DSM 103733</strain>
    </source>
</reference>
<dbReference type="EMBL" id="JACHEK010000003">
    <property type="protein sequence ID" value="MBB6143681.1"/>
    <property type="molecule type" value="Genomic_DNA"/>
</dbReference>
<dbReference type="InterPro" id="IPR050194">
    <property type="entry name" value="Glycosyltransferase_grp1"/>
</dbReference>
<keyword evidence="2" id="KW-1185">Reference proteome</keyword>
<proteinExistence type="predicted"/>
<dbReference type="SUPFAM" id="SSF53756">
    <property type="entry name" value="UDP-Glycosyltransferase/glycogen phosphorylase"/>
    <property type="match status" value="1"/>
</dbReference>
<name>A0A841JXG4_9BACT</name>
<dbReference type="Pfam" id="PF13692">
    <property type="entry name" value="Glyco_trans_1_4"/>
    <property type="match status" value="1"/>
</dbReference>
<comment type="caution">
    <text evidence="1">The sequence shown here is derived from an EMBL/GenBank/DDBJ whole genome shotgun (WGS) entry which is preliminary data.</text>
</comment>